<feature type="transmembrane region" description="Helical" evidence="1">
    <location>
        <begin position="31"/>
        <end position="51"/>
    </location>
</feature>
<dbReference type="Proteomes" id="UP001589589">
    <property type="component" value="Unassembled WGS sequence"/>
</dbReference>
<keyword evidence="3" id="KW-1185">Reference proteome</keyword>
<evidence type="ECO:0000313" key="2">
    <source>
        <dbReference type="EMBL" id="MFB9065342.1"/>
    </source>
</evidence>
<keyword evidence="1" id="KW-0812">Transmembrane</keyword>
<reference evidence="2 3" key="1">
    <citation type="submission" date="2024-09" db="EMBL/GenBank/DDBJ databases">
        <authorList>
            <person name="Sun Q."/>
            <person name="Mori K."/>
        </authorList>
    </citation>
    <scope>NUCLEOTIDE SEQUENCE [LARGE SCALE GENOMIC DNA]</scope>
    <source>
        <strain evidence="2 3">CECT 7908</strain>
    </source>
</reference>
<dbReference type="RefSeq" id="WP_290266444.1">
    <property type="nucleotide sequence ID" value="NZ_JAUFQQ010000005.1"/>
</dbReference>
<evidence type="ECO:0000313" key="3">
    <source>
        <dbReference type="Proteomes" id="UP001589589"/>
    </source>
</evidence>
<name>A0ABV5FP89_9FLAO</name>
<gene>
    <name evidence="2" type="ORF">ACFFUQ_15055</name>
</gene>
<proteinExistence type="predicted"/>
<accession>A0ABV5FP89</accession>
<evidence type="ECO:0000256" key="1">
    <source>
        <dbReference type="SAM" id="Phobius"/>
    </source>
</evidence>
<keyword evidence="1" id="KW-0472">Membrane</keyword>
<comment type="caution">
    <text evidence="2">The sequence shown here is derived from an EMBL/GenBank/DDBJ whole genome shotgun (WGS) entry which is preliminary data.</text>
</comment>
<feature type="transmembrane region" description="Helical" evidence="1">
    <location>
        <begin position="120"/>
        <end position="139"/>
    </location>
</feature>
<feature type="transmembrane region" description="Helical" evidence="1">
    <location>
        <begin position="89"/>
        <end position="108"/>
    </location>
</feature>
<evidence type="ECO:0008006" key="4">
    <source>
        <dbReference type="Google" id="ProtNLM"/>
    </source>
</evidence>
<protein>
    <recommendedName>
        <fullName evidence="4">YhhN-like protein</fullName>
    </recommendedName>
</protein>
<organism evidence="2 3">
    <name type="scientific">Flavobacterium branchiarum</name>
    <dbReference type="NCBI Taxonomy" id="1114870"/>
    <lineage>
        <taxon>Bacteria</taxon>
        <taxon>Pseudomonadati</taxon>
        <taxon>Bacteroidota</taxon>
        <taxon>Flavobacteriia</taxon>
        <taxon>Flavobacteriales</taxon>
        <taxon>Flavobacteriaceae</taxon>
        <taxon>Flavobacterium</taxon>
    </lineage>
</organism>
<sequence>MYSFLAYFGFFLLLINFIAFAIGLSKKQKCYLIFTAYLFLILCIQVITLVLRKLGLNNLFLSHFYFIGQFIMLGLFYYNLLTDKFQKKVVKITGAMALLSLAIQYIISPDLLFKFNLYEIFITSFLLLIFATFHFYNMLNSKKEFYYINIGIMMYLFGSTILFLVGNLSVMLSSEYYKVPSRINYFLYVIFQIFILVEWKKSFYKKKEANSLN</sequence>
<feature type="transmembrane region" description="Helical" evidence="1">
    <location>
        <begin position="63"/>
        <end position="82"/>
    </location>
</feature>
<feature type="transmembrane region" description="Helical" evidence="1">
    <location>
        <begin position="6"/>
        <end position="24"/>
    </location>
</feature>
<feature type="transmembrane region" description="Helical" evidence="1">
    <location>
        <begin position="182"/>
        <end position="199"/>
    </location>
</feature>
<keyword evidence="1" id="KW-1133">Transmembrane helix</keyword>
<dbReference type="EMBL" id="JBHMEX010000045">
    <property type="protein sequence ID" value="MFB9065342.1"/>
    <property type="molecule type" value="Genomic_DNA"/>
</dbReference>
<feature type="transmembrane region" description="Helical" evidence="1">
    <location>
        <begin position="146"/>
        <end position="170"/>
    </location>
</feature>